<keyword evidence="3" id="KW-1185">Reference proteome</keyword>
<name>A0ABT9NA82_9ACTO</name>
<dbReference type="RefSeq" id="WP_278057985.1">
    <property type="nucleotide sequence ID" value="NZ_CP121247.1"/>
</dbReference>
<comment type="caution">
    <text evidence="2">The sequence shown here is derived from an EMBL/GenBank/DDBJ whole genome shotgun (WGS) entry which is preliminary data.</text>
</comment>
<evidence type="ECO:0000313" key="2">
    <source>
        <dbReference type="EMBL" id="MDP9800624.1"/>
    </source>
</evidence>
<gene>
    <name evidence="2" type="ORF">J2S49_000700</name>
</gene>
<evidence type="ECO:0000313" key="3">
    <source>
        <dbReference type="Proteomes" id="UP001235966"/>
    </source>
</evidence>
<organism evidence="2 3">
    <name type="scientific">Arcanobacterium wilhelmae</name>
    <dbReference type="NCBI Taxonomy" id="1803177"/>
    <lineage>
        <taxon>Bacteria</taxon>
        <taxon>Bacillati</taxon>
        <taxon>Actinomycetota</taxon>
        <taxon>Actinomycetes</taxon>
        <taxon>Actinomycetales</taxon>
        <taxon>Actinomycetaceae</taxon>
        <taxon>Arcanobacterium</taxon>
    </lineage>
</organism>
<reference evidence="2 3" key="1">
    <citation type="submission" date="2023-07" db="EMBL/GenBank/DDBJ databases">
        <title>Sequencing the genomes of 1000 actinobacteria strains.</title>
        <authorList>
            <person name="Klenk H.-P."/>
        </authorList>
    </citation>
    <scope>NUCLEOTIDE SEQUENCE [LARGE SCALE GENOMIC DNA]</scope>
    <source>
        <strain evidence="2 3">DSM 102162</strain>
    </source>
</reference>
<proteinExistence type="predicted"/>
<evidence type="ECO:0008006" key="4">
    <source>
        <dbReference type="Google" id="ProtNLM"/>
    </source>
</evidence>
<dbReference type="EMBL" id="JAUSQW010000001">
    <property type="protein sequence ID" value="MDP9800624.1"/>
    <property type="molecule type" value="Genomic_DNA"/>
</dbReference>
<feature type="region of interest" description="Disordered" evidence="1">
    <location>
        <begin position="196"/>
        <end position="247"/>
    </location>
</feature>
<evidence type="ECO:0000256" key="1">
    <source>
        <dbReference type="SAM" id="MobiDB-lite"/>
    </source>
</evidence>
<feature type="region of interest" description="Disordered" evidence="1">
    <location>
        <begin position="292"/>
        <end position="333"/>
    </location>
</feature>
<feature type="compositionally biased region" description="Low complexity" evidence="1">
    <location>
        <begin position="305"/>
        <end position="319"/>
    </location>
</feature>
<dbReference type="Proteomes" id="UP001235966">
    <property type="component" value="Unassembled WGS sequence"/>
</dbReference>
<accession>A0ABT9NA82</accession>
<protein>
    <recommendedName>
        <fullName evidence="4">RAMA domain-containing protein</fullName>
    </recommendedName>
</protein>
<sequence length="491" mass="52490">MAVFALENGRLVSAPSHPQLSAQENAQLLSAISSEAVSLLDHALFEVGWVSSDARSGSQDSLIALDPTGQVVTIEVHDLLDSAGLLAALARAGRHSDLTRARIAALFGGESAFTTEFQNFIDTTPPVTRGGPRLFLFAREVAEDVLAPLAALGGQGVEANRIVLHDGANGLLVELAKIVREPRGILAPARNVVQVESAPSAPASSQNEEMDASSPWNITGWNSADVPRPPRYTPPVKEKPLSEEENPVLAAMEKEAPKDVPEMDPEELAQYAAEESGDERTDTAIMLAELSQSRPVEGEAHTAPASSVADGTDDAATAGSERDELGYTEEIPAGPQLEALMYEEARRAALRPEQRLWDDAAPATGEHQIFDEGASARHAEEAVARAAVKHPHGWRHALHGDDASQAPEGDSHELLAQIAQKVGAPVNVRWFSRRRGIDVAMQLTEQGTLRGEDGAEYATPQAAADAVGAGKYRNAWLVWRLESGERLADFL</sequence>